<dbReference type="InterPro" id="IPR041635">
    <property type="entry name" value="Type_ISP_LLaBIII_C"/>
</dbReference>
<dbReference type="KEGG" id="opr:Ocepr_2288"/>
<dbReference type="Gene3D" id="3.40.50.150">
    <property type="entry name" value="Vaccinia Virus protein VP39"/>
    <property type="match status" value="1"/>
</dbReference>
<evidence type="ECO:0000313" key="10">
    <source>
        <dbReference type="Proteomes" id="UP000008722"/>
    </source>
</evidence>
<evidence type="ECO:0000259" key="8">
    <source>
        <dbReference type="Pfam" id="PF18135"/>
    </source>
</evidence>
<reference evidence="10" key="1">
    <citation type="submission" date="2010-11" db="EMBL/GenBank/DDBJ databases">
        <title>The complete sequence of plasmid of Oceanithermus profundus DSM 14977.</title>
        <authorList>
            <consortium name="US DOE Joint Genome Institute (JGI-PGF)"/>
            <person name="Lucas S."/>
            <person name="Copeland A."/>
            <person name="Lapidus A."/>
            <person name="Bruce D."/>
            <person name="Goodwin L."/>
            <person name="Pitluck S."/>
            <person name="Kyrpides N."/>
            <person name="Mavromatis K."/>
            <person name="Pagani I."/>
            <person name="Ivanova N."/>
            <person name="Zhang X."/>
            <person name="Brettin T."/>
            <person name="Detter J.C."/>
            <person name="Tapia R."/>
            <person name="Han C."/>
            <person name="Land M."/>
            <person name="Hauser L."/>
            <person name="Markowitz V."/>
            <person name="Cheng J.-F."/>
            <person name="Hugenholtz P."/>
            <person name="Woyke T."/>
            <person name="Wu D."/>
            <person name="Tindall B."/>
            <person name="Faehnrich R."/>
            <person name="Brambilla E."/>
            <person name="Klenk H.-P."/>
            <person name="Eisen J.A."/>
        </authorList>
    </citation>
    <scope>NUCLEOTIDE SEQUENCE [LARGE SCALE GENOMIC DNA]</scope>
    <source>
        <strain evidence="10">DSM 14977 / NBRC 100410 / VKM B-2274 / 506</strain>
        <plasmid evidence="10">Plasmid pOCEPR01</plasmid>
    </source>
</reference>
<keyword evidence="4" id="KW-0680">Restriction system</keyword>
<evidence type="ECO:0000256" key="3">
    <source>
        <dbReference type="ARBA" id="ARBA00022679"/>
    </source>
</evidence>
<evidence type="ECO:0000256" key="4">
    <source>
        <dbReference type="ARBA" id="ARBA00022747"/>
    </source>
</evidence>
<comment type="catalytic activity">
    <reaction evidence="5">
        <text>a 2'-deoxyadenosine in DNA + S-adenosyl-L-methionine = an N(6)-methyl-2'-deoxyadenosine in DNA + S-adenosyl-L-homocysteine + H(+)</text>
        <dbReference type="Rhea" id="RHEA:15197"/>
        <dbReference type="Rhea" id="RHEA-COMP:12418"/>
        <dbReference type="Rhea" id="RHEA-COMP:12419"/>
        <dbReference type="ChEBI" id="CHEBI:15378"/>
        <dbReference type="ChEBI" id="CHEBI:57856"/>
        <dbReference type="ChEBI" id="CHEBI:59789"/>
        <dbReference type="ChEBI" id="CHEBI:90615"/>
        <dbReference type="ChEBI" id="CHEBI:90616"/>
        <dbReference type="EC" id="2.1.1.72"/>
    </reaction>
</comment>
<feature type="domain" description="Type ISP restriction-modification enzyme LLaBIII C-terminal specificity" evidence="8">
    <location>
        <begin position="699"/>
        <end position="1044"/>
    </location>
</feature>
<gene>
    <name evidence="9" type="ordered locus">Ocepr_2288</name>
</gene>
<dbReference type="GO" id="GO:0009007">
    <property type="term" value="F:site-specific DNA-methyltransferase (adenine-specific) activity"/>
    <property type="evidence" value="ECO:0007669"/>
    <property type="project" value="UniProtKB-EC"/>
</dbReference>
<feature type="domain" description="DNA methylase adenine-specific" evidence="7">
    <location>
        <begin position="306"/>
        <end position="488"/>
    </location>
</feature>
<evidence type="ECO:0000259" key="7">
    <source>
        <dbReference type="Pfam" id="PF02384"/>
    </source>
</evidence>
<dbReference type="InterPro" id="IPR029063">
    <property type="entry name" value="SAM-dependent_MTases_sf"/>
</dbReference>
<feature type="region of interest" description="Disordered" evidence="6">
    <location>
        <begin position="1083"/>
        <end position="1102"/>
    </location>
</feature>
<protein>
    <recommendedName>
        <fullName evidence="1">site-specific DNA-methyltransferase (adenine-specific)</fullName>
        <ecNumber evidence="1">2.1.1.72</ecNumber>
    </recommendedName>
</protein>
<dbReference type="AlphaFoldDB" id="E4UAV1"/>
<dbReference type="PROSITE" id="PS00092">
    <property type="entry name" value="N6_MTASE"/>
    <property type="match status" value="1"/>
</dbReference>
<organism evidence="9 10">
    <name type="scientific">Oceanithermus profundus (strain DSM 14977 / NBRC 100410 / VKM B-2274 / 506)</name>
    <dbReference type="NCBI Taxonomy" id="670487"/>
    <lineage>
        <taxon>Bacteria</taxon>
        <taxon>Thermotogati</taxon>
        <taxon>Deinococcota</taxon>
        <taxon>Deinococci</taxon>
        <taxon>Thermales</taxon>
        <taxon>Thermaceae</taxon>
        <taxon>Oceanithermus</taxon>
    </lineage>
</organism>
<dbReference type="PANTHER" id="PTHR33841:SF1">
    <property type="entry name" value="DNA METHYLTRANSFERASE A"/>
    <property type="match status" value="1"/>
</dbReference>
<dbReference type="OrthoDB" id="9758243at2"/>
<dbReference type="EC" id="2.1.1.72" evidence="1"/>
<keyword evidence="10" id="KW-1185">Reference proteome</keyword>
<dbReference type="Pfam" id="PF18135">
    <property type="entry name" value="Type_ISP_C"/>
    <property type="match status" value="1"/>
</dbReference>
<dbReference type="EMBL" id="CP002362">
    <property type="protein sequence ID" value="ADR37736.1"/>
    <property type="molecule type" value="Genomic_DNA"/>
</dbReference>
<accession>E4UAV1</accession>
<dbReference type="GO" id="GO:0032259">
    <property type="term" value="P:methylation"/>
    <property type="evidence" value="ECO:0007669"/>
    <property type="project" value="UniProtKB-KW"/>
</dbReference>
<sequence>MPAVDLQEALERFAEGMRSAYSVAGAAGDPEDQLKPLIKDLLEAHPGVSAQTEIRIDEGRPDVGVYLNGALVGFIELKEPGKSIAPSSFRGHDRRQWNRFRNLPNLIYTNGRDWILYRKGKAERRASLAADPLEAGSEAVDERVTQEIEALFADFLSWSPIVPSRPRELADLLADLTRIVRQRVADAVIVSDSGIRELWETWQNTLFPEANEKRFADAYAQTLTFALLLARIEGAAELHDPRRAADALRDHHGLLGSVLEVLAYPGSRAYEEVRVEYELLARVLEALDPAALRNGGTHGRDPWLYFYEDFLAAYDPKMRKDYGVYYTPVEVVGAMVRLTHDALRRMGKPAGLADEGVLVLDPAAGTGTFPLATFDLALEEARSRFGEGIVPAKAAELAQRLFAFEILIGPYAVAHLRLQRAYLEEGAEGKPQVYLTDTLEAPELRPLAHLGVLEKPLVKEHEEAMAVKRDAPVLVVIGNPPYDRHSADDPKGGWVRFGFGATSEQARRQAREKLFGPYAERRLLDDFIDPVREAGASVHLKNVYNLYVYFWRWALWKVFESPGAPGPGIVTFITASSYLRGPGFAGMRKFMREVFDDLWILDLGGDNRAPSWARDDENVFNIETPVAIAVGVRYAREKARARARVRYVRLRGPREAKLKRLAALSNLDDLPWKDAPEAPDAPFVPGASGDYLSFLPLRDLFPWQYSGVEFKRTWPIAPDPEVLRARWRRLLEASLDERQRLFKETDDRTVFSEVDDPVTGKSLDPIGELSPSFPPTEPVRYGFRSLDRQWALLDPRLASRLRPPLVASHGPGQLYLTTLMSIPLGAGPAIMATALIPDRHYFSGRGGKDVLPLFRDPAGERPNLAPALLSSLKDELGFDVLPGDFAAYVYGLLSNPAYTAAFHEELEAEPGPRVPVTKDPRLFERAVALGRELLWLHTYGERYADGRTWPPPLRAKVVQAIPHTEEGYPEDFSYDPETQTLRVGEGAVAPVSRAAWDYEISGWKPLRRWLKYRMKKPAGKSSSALDAIVPSRWPARFTEELLELIEVLERTVEINREQAPLLEEVLASPLFTPDELGLDEIPEELRQPPKFKVDDEQKPLFD</sequence>
<proteinExistence type="predicted"/>
<geneLocation type="plasmid" evidence="9 10">
    <name>pOCEPR01</name>
</geneLocation>
<dbReference type="PANTHER" id="PTHR33841">
    <property type="entry name" value="DNA METHYLTRANSFERASE YEEA-RELATED"/>
    <property type="match status" value="1"/>
</dbReference>
<dbReference type="RefSeq" id="WP_013449716.1">
    <property type="nucleotide sequence ID" value="NC_014753.1"/>
</dbReference>
<evidence type="ECO:0000256" key="1">
    <source>
        <dbReference type="ARBA" id="ARBA00011900"/>
    </source>
</evidence>
<evidence type="ECO:0000256" key="2">
    <source>
        <dbReference type="ARBA" id="ARBA00022603"/>
    </source>
</evidence>
<dbReference type="eggNOG" id="COG0286">
    <property type="taxonomic scope" value="Bacteria"/>
</dbReference>
<dbReference type="GO" id="GO:0003677">
    <property type="term" value="F:DNA binding"/>
    <property type="evidence" value="ECO:0007669"/>
    <property type="project" value="InterPro"/>
</dbReference>
<reference evidence="9 10" key="2">
    <citation type="journal article" date="2011" name="Stand. Genomic Sci.">
        <title>Complete genome sequence of Oceanithermus profundus type strain (506).</title>
        <authorList>
            <person name="Pati A."/>
            <person name="Zhang X."/>
            <person name="Lapidus A."/>
            <person name="Nolan M."/>
            <person name="Lucas S."/>
            <person name="Del Rio T.G."/>
            <person name="Tice H."/>
            <person name="Cheng J.F."/>
            <person name="Tapia R."/>
            <person name="Han C."/>
            <person name="Goodwin L."/>
            <person name="Pitluck S."/>
            <person name="Liolios K."/>
            <person name="Pagani I."/>
            <person name="Ivanova N."/>
            <person name="Mavromatis K."/>
            <person name="Chen A."/>
            <person name="Palaniappan K."/>
            <person name="Hauser L."/>
            <person name="Jeffries C.D."/>
            <person name="Brambilla E.M."/>
            <person name="Rohl A."/>
            <person name="Mwirichia R."/>
            <person name="Rohde M."/>
            <person name="Tindall B.J."/>
            <person name="Sikorski J."/>
            <person name="Wirth R."/>
            <person name="Goker M."/>
            <person name="Woyke T."/>
            <person name="Detter J.C."/>
            <person name="Bristow J."/>
            <person name="Eisen J.A."/>
            <person name="Markowitz V."/>
            <person name="Hugenholtz P."/>
            <person name="Kyrpides N.C."/>
            <person name="Klenk H.P."/>
            <person name="Land M."/>
        </authorList>
    </citation>
    <scope>NUCLEOTIDE SEQUENCE [LARGE SCALE GENOMIC DNA]</scope>
    <source>
        <strain evidence="10">DSM 14977 / NBRC 100410 / VKM B-2274 / 506</strain>
        <plasmid evidence="10">Plasmid pOCEPR01</plasmid>
    </source>
</reference>
<dbReference type="Proteomes" id="UP000008722">
    <property type="component" value="Plasmid pOCEPR01"/>
</dbReference>
<keyword evidence="3" id="KW-0808">Transferase</keyword>
<dbReference type="GO" id="GO:0008170">
    <property type="term" value="F:N-methyltransferase activity"/>
    <property type="evidence" value="ECO:0007669"/>
    <property type="project" value="InterPro"/>
</dbReference>
<dbReference type="GO" id="GO:0009307">
    <property type="term" value="P:DNA restriction-modification system"/>
    <property type="evidence" value="ECO:0007669"/>
    <property type="project" value="UniProtKB-KW"/>
</dbReference>
<dbReference type="SUPFAM" id="SSF53335">
    <property type="entry name" value="S-adenosyl-L-methionine-dependent methyltransferases"/>
    <property type="match status" value="1"/>
</dbReference>
<keyword evidence="2" id="KW-0489">Methyltransferase</keyword>
<evidence type="ECO:0000256" key="5">
    <source>
        <dbReference type="ARBA" id="ARBA00047942"/>
    </source>
</evidence>
<dbReference type="InterPro" id="IPR050953">
    <property type="entry name" value="N4_N6_ade-DNA_methylase"/>
</dbReference>
<dbReference type="HOGENOM" id="CLU_009503_1_0_0"/>
<dbReference type="InterPro" id="IPR003356">
    <property type="entry name" value="DNA_methylase_A-5"/>
</dbReference>
<dbReference type="PRINTS" id="PR00507">
    <property type="entry name" value="N12N6MTFRASE"/>
</dbReference>
<dbReference type="REBASE" id="29573">
    <property type="entry name" value="OprORF2288P"/>
</dbReference>
<evidence type="ECO:0000313" key="9">
    <source>
        <dbReference type="EMBL" id="ADR37736.1"/>
    </source>
</evidence>
<evidence type="ECO:0000256" key="6">
    <source>
        <dbReference type="SAM" id="MobiDB-lite"/>
    </source>
</evidence>
<keyword evidence="9" id="KW-0614">Plasmid</keyword>
<dbReference type="Pfam" id="PF02384">
    <property type="entry name" value="N6_Mtase"/>
    <property type="match status" value="1"/>
</dbReference>
<name>E4UAV1_OCEP5</name>
<dbReference type="InterPro" id="IPR002052">
    <property type="entry name" value="DNA_methylase_N6_adenine_CS"/>
</dbReference>